<dbReference type="GO" id="GO:0005886">
    <property type="term" value="C:plasma membrane"/>
    <property type="evidence" value="ECO:0007669"/>
    <property type="project" value="UniProtKB-ARBA"/>
</dbReference>
<evidence type="ECO:0000256" key="9">
    <source>
        <dbReference type="ARBA" id="ARBA00023170"/>
    </source>
</evidence>
<dbReference type="PROSITE" id="PS01353">
    <property type="entry name" value="HEMATOPO_REC_L_F2"/>
    <property type="match status" value="1"/>
</dbReference>
<proteinExistence type="inferred from homology"/>
<evidence type="ECO:0000256" key="2">
    <source>
        <dbReference type="ARBA" id="ARBA00008921"/>
    </source>
</evidence>
<name>A0AAD7RYL1_9TELE</name>
<dbReference type="InterPro" id="IPR052672">
    <property type="entry name" value="Type1_Cytokine_Rcpt_Type2"/>
</dbReference>
<dbReference type="AlphaFoldDB" id="A0AAD7RYL1"/>
<evidence type="ECO:0000313" key="13">
    <source>
        <dbReference type="EMBL" id="KAJ8392587.1"/>
    </source>
</evidence>
<evidence type="ECO:0000256" key="3">
    <source>
        <dbReference type="ARBA" id="ARBA00022692"/>
    </source>
</evidence>
<feature type="region of interest" description="Disordered" evidence="11">
    <location>
        <begin position="645"/>
        <end position="671"/>
    </location>
</feature>
<comment type="caution">
    <text evidence="13">The sequence shown here is derived from an EMBL/GenBank/DDBJ whole genome shotgun (WGS) entry which is preliminary data.</text>
</comment>
<evidence type="ECO:0000313" key="14">
    <source>
        <dbReference type="Proteomes" id="UP001221898"/>
    </source>
</evidence>
<keyword evidence="9" id="KW-0675">Receptor</keyword>
<dbReference type="EMBL" id="JAINUG010000145">
    <property type="protein sequence ID" value="KAJ8392587.1"/>
    <property type="molecule type" value="Genomic_DNA"/>
</dbReference>
<dbReference type="PROSITE" id="PS50853">
    <property type="entry name" value="FN3"/>
    <property type="match status" value="2"/>
</dbReference>
<reference evidence="13" key="1">
    <citation type="journal article" date="2023" name="Science">
        <title>Genome structures resolve the early diversification of teleost fishes.</title>
        <authorList>
            <person name="Parey E."/>
            <person name="Louis A."/>
            <person name="Montfort J."/>
            <person name="Bouchez O."/>
            <person name="Roques C."/>
            <person name="Iampietro C."/>
            <person name="Lluch J."/>
            <person name="Castinel A."/>
            <person name="Donnadieu C."/>
            <person name="Desvignes T."/>
            <person name="Floi Bucao C."/>
            <person name="Jouanno E."/>
            <person name="Wen M."/>
            <person name="Mejri S."/>
            <person name="Dirks R."/>
            <person name="Jansen H."/>
            <person name="Henkel C."/>
            <person name="Chen W.J."/>
            <person name="Zahm M."/>
            <person name="Cabau C."/>
            <person name="Klopp C."/>
            <person name="Thompson A.W."/>
            <person name="Robinson-Rechavi M."/>
            <person name="Braasch I."/>
            <person name="Lecointre G."/>
            <person name="Bobe J."/>
            <person name="Postlethwait J.H."/>
            <person name="Berthelot C."/>
            <person name="Roest Crollius H."/>
            <person name="Guiguen Y."/>
        </authorList>
    </citation>
    <scope>NUCLEOTIDE SEQUENCE</scope>
    <source>
        <strain evidence="13">NC1722</strain>
    </source>
</reference>
<dbReference type="GO" id="GO:0004896">
    <property type="term" value="F:cytokine receptor activity"/>
    <property type="evidence" value="ECO:0007669"/>
    <property type="project" value="InterPro"/>
</dbReference>
<dbReference type="Pfam" id="PF00041">
    <property type="entry name" value="fn3"/>
    <property type="match status" value="1"/>
</dbReference>
<keyword evidence="4" id="KW-0732">Signal</keyword>
<evidence type="ECO:0000256" key="4">
    <source>
        <dbReference type="ARBA" id="ARBA00022729"/>
    </source>
</evidence>
<evidence type="ECO:0000256" key="10">
    <source>
        <dbReference type="ARBA" id="ARBA00023180"/>
    </source>
</evidence>
<evidence type="ECO:0000256" key="11">
    <source>
        <dbReference type="SAM" id="MobiDB-lite"/>
    </source>
</evidence>
<evidence type="ECO:0000256" key="1">
    <source>
        <dbReference type="ARBA" id="ARBA00004479"/>
    </source>
</evidence>
<dbReference type="Proteomes" id="UP001221898">
    <property type="component" value="Unassembled WGS sequence"/>
</dbReference>
<keyword evidence="5" id="KW-0677">Repeat</keyword>
<dbReference type="CDD" id="cd00063">
    <property type="entry name" value="FN3"/>
    <property type="match status" value="2"/>
</dbReference>
<evidence type="ECO:0000256" key="5">
    <source>
        <dbReference type="ARBA" id="ARBA00022737"/>
    </source>
</evidence>
<dbReference type="SMART" id="SM00060">
    <property type="entry name" value="FN3"/>
    <property type="match status" value="4"/>
</dbReference>
<keyword evidence="14" id="KW-1185">Reference proteome</keyword>
<keyword evidence="3" id="KW-0812">Transmembrane</keyword>
<keyword evidence="8" id="KW-1015">Disulfide bond</keyword>
<evidence type="ECO:0000259" key="12">
    <source>
        <dbReference type="PROSITE" id="PS50853"/>
    </source>
</evidence>
<comment type="subcellular location">
    <subcellularLocation>
        <location evidence="1">Membrane</location>
        <topology evidence="1">Single-pass type I membrane protein</topology>
    </subcellularLocation>
</comment>
<feature type="domain" description="Fibronectin type-III" evidence="12">
    <location>
        <begin position="166"/>
        <end position="259"/>
    </location>
</feature>
<dbReference type="Gene3D" id="2.60.40.10">
    <property type="entry name" value="Immunoglobulins"/>
    <property type="match status" value="5"/>
</dbReference>
<dbReference type="InterPro" id="IPR036116">
    <property type="entry name" value="FN3_sf"/>
</dbReference>
<gene>
    <name evidence="13" type="ORF">AAFF_G00074650</name>
</gene>
<sequence>MRKFANFYIGDTAVWHTDSYSRKTVYCILRSWSCCPVGFNLSSDQVFVCKCETRDKILWFCGFDLHVVYPPREPRGLLCIQEEGSRDVRCWWKEGRENYRTTSELWVRTQAPNSTEKVRPISGSSGSATFSIQESQAHYSVWVNVSNKLGFVVSRSLNFSLRDIVRPPAPKINRVNCSSRHCVLYWDGRQDPLHMQVEHRAVQGNWTTHLFNANANRTWGIDVQEPYTSYEVRARCMLTPWRGLWSEWSTVFTTRTEEEAPHKKLDMWYTEESPHSQNASLTVLWKGPSKSEAGGRIMGYRLVVHDLRTGNTTVYNSSNRSTDQQITCAHCNVTLSVYNSKGHSPPVSMTIPLRTAQRAFAPQDVQCTPRNNSSIAICWQEPATAAPVSEYLVEWYPVHRRKQELRWTRMRSGQLHAVITENIRPGECYQGAVYALYEEERGKADFLDVFSMELAPTQGPTPTVVVDGRVIVTWTEIPRRHRRGCLRSYTIYLERTRDRAVQKYVLGPVDSRRRYSIISDLQPGERYNLSMTGSTTAGEGYRGESILFFYPHREDQQVANGLAFGVCTFIVCLAVMSLCQISSVRQRLATCCFCFMPVVPDPANSNWAKECAAIKGDVMLDSQLYFDNSTLEEEPHTVEIQELQEPWASGNPAIGRTSPPGVGTADLRPLLQPSQSLRQTSPLYPGKLTSSYIKSFSHESESSEETQESRSTDVTVDYISSHGLLAEGIEVAAEDDDDCPDESNLFSCPLSPFLEPKFSCGGKLTLDAVKIDCSFLDWTQTSSGF</sequence>
<protein>
    <recommendedName>
        <fullName evidence="12">Fibronectin type-III domain-containing protein</fullName>
    </recommendedName>
</protein>
<feature type="compositionally biased region" description="Basic and acidic residues" evidence="11">
    <location>
        <begin position="696"/>
        <end position="711"/>
    </location>
</feature>
<dbReference type="PANTHER" id="PTHR48423">
    <property type="entry name" value="INTERLEUKIN-27 RECEPTOR SUBUNIT ALPHA"/>
    <property type="match status" value="1"/>
</dbReference>
<evidence type="ECO:0000256" key="8">
    <source>
        <dbReference type="ARBA" id="ARBA00023157"/>
    </source>
</evidence>
<dbReference type="SUPFAM" id="SSF49265">
    <property type="entry name" value="Fibronectin type III"/>
    <property type="match status" value="4"/>
</dbReference>
<keyword evidence="10" id="KW-0325">Glycoprotein</keyword>
<dbReference type="PANTHER" id="PTHR48423:SF2">
    <property type="entry name" value="INTERLEUKIN-12 RECEPTOR SUBUNIT BETA-2"/>
    <property type="match status" value="1"/>
</dbReference>
<evidence type="ECO:0000256" key="7">
    <source>
        <dbReference type="ARBA" id="ARBA00023136"/>
    </source>
</evidence>
<keyword evidence="7" id="KW-0472">Membrane</keyword>
<dbReference type="InterPro" id="IPR003961">
    <property type="entry name" value="FN3_dom"/>
</dbReference>
<feature type="region of interest" description="Disordered" evidence="11">
    <location>
        <begin position="695"/>
        <end position="714"/>
    </location>
</feature>
<evidence type="ECO:0000256" key="6">
    <source>
        <dbReference type="ARBA" id="ARBA00022989"/>
    </source>
</evidence>
<feature type="domain" description="Fibronectin type-III" evidence="12">
    <location>
        <begin position="361"/>
        <end position="457"/>
    </location>
</feature>
<dbReference type="InterPro" id="IPR013783">
    <property type="entry name" value="Ig-like_fold"/>
</dbReference>
<organism evidence="13 14">
    <name type="scientific">Aldrovandia affinis</name>
    <dbReference type="NCBI Taxonomy" id="143900"/>
    <lineage>
        <taxon>Eukaryota</taxon>
        <taxon>Metazoa</taxon>
        <taxon>Chordata</taxon>
        <taxon>Craniata</taxon>
        <taxon>Vertebrata</taxon>
        <taxon>Euteleostomi</taxon>
        <taxon>Actinopterygii</taxon>
        <taxon>Neopterygii</taxon>
        <taxon>Teleostei</taxon>
        <taxon>Notacanthiformes</taxon>
        <taxon>Halosauridae</taxon>
        <taxon>Aldrovandia</taxon>
    </lineage>
</organism>
<keyword evidence="6" id="KW-1133">Transmembrane helix</keyword>
<accession>A0AAD7RYL1</accession>
<comment type="similarity">
    <text evidence="2">Belongs to the type I cytokine receptor family. Type 2 subfamily.</text>
</comment>
<dbReference type="InterPro" id="IPR003529">
    <property type="entry name" value="Hematopoietin_rcpt_Gp130_CS"/>
</dbReference>